<dbReference type="Gene3D" id="1.10.10.1200">
    <property type="entry name" value="MAGE homology domain, winged helix WH1 motif"/>
    <property type="match status" value="1"/>
</dbReference>
<organism evidence="3 6">
    <name type="scientific">Cricetulus griseus</name>
    <name type="common">Chinese hamster</name>
    <name type="synonym">Cricetulus barabensis griseus</name>
    <dbReference type="NCBI Taxonomy" id="10029"/>
    <lineage>
        <taxon>Eukaryota</taxon>
        <taxon>Metazoa</taxon>
        <taxon>Chordata</taxon>
        <taxon>Craniata</taxon>
        <taxon>Vertebrata</taxon>
        <taxon>Euteleostomi</taxon>
        <taxon>Mammalia</taxon>
        <taxon>Eutheria</taxon>
        <taxon>Euarchontoglires</taxon>
        <taxon>Glires</taxon>
        <taxon>Rodentia</taxon>
        <taxon>Myomorpha</taxon>
        <taxon>Muroidea</taxon>
        <taxon>Cricetidae</taxon>
        <taxon>Cricetinae</taxon>
        <taxon>Cricetulus</taxon>
    </lineage>
</organism>
<accession>G3I855</accession>
<dbReference type="PROSITE" id="PS50838">
    <property type="entry name" value="MAGE"/>
    <property type="match status" value="1"/>
</dbReference>
<gene>
    <name evidence="5 9" type="primary">LOC100771813</name>
    <name evidence="4" type="ORF">H671_xg20107</name>
    <name evidence="3" type="ORF">I79_019716</name>
</gene>
<sequence>MNPTENSQSLFNLPASPQAQREERGLESAQFPIAEGNQVAATASTSGEVSGGGTLSSPQSAERASSPPAAMGGESSGEASGNQAGEVAEPEYPSQGVLNEKIVDLVRFLLIKFRRMELATKSEMMTRAMRDYEEYYAVIFSKASECMRLIFGIEMMEVDPFVHSYFLYPALGITYDGMLHGVVGVPKTGLVIIVLCIIFIEDNCVSEEVFWDVLNSLGLYAGMDHFIFGEPRSLITEDFVQEGYVEYRQVPNSCPPRYEFLWGPRAYAETTKMKVLEFYASIVKQDPRSYPEKYAEALREQQERA</sequence>
<dbReference type="PANTHER" id="PTHR11736:SF63">
    <property type="entry name" value="MAGE FAMILY MEMBER A9"/>
    <property type="match status" value="1"/>
</dbReference>
<dbReference type="OrthoDB" id="9665809at2759"/>
<protein>
    <submittedName>
        <fullName evidence="5">MAGE family member A9</fullName>
    </submittedName>
    <submittedName>
        <fullName evidence="4 9">Melanoma-associated antigen 10</fullName>
    </submittedName>
    <submittedName>
        <fullName evidence="3">Melanoma-associated antigen 11</fullName>
    </submittedName>
</protein>
<reference evidence="7" key="3">
    <citation type="journal article" date="2013" name="Nat. Biotechnol.">
        <title>Chinese hamster genome sequenced from sorted chromosomes.</title>
        <authorList>
            <person name="Brinkrolf K."/>
            <person name="Rupp O."/>
            <person name="Laux H."/>
            <person name="Kollin F."/>
            <person name="Ernst W."/>
            <person name="Linke B."/>
            <person name="Kofler R."/>
            <person name="Romand S."/>
            <person name="Hesse F."/>
            <person name="Budach W.E."/>
            <person name="Galosy S."/>
            <person name="Muller D."/>
            <person name="Noll T."/>
            <person name="Wienberg J."/>
            <person name="Jostock T."/>
            <person name="Leonard M."/>
            <person name="Grillari J."/>
            <person name="Tauch A."/>
            <person name="Goesmann A."/>
            <person name="Helk B."/>
            <person name="Mott J.E."/>
            <person name="Puhler A."/>
            <person name="Borth N."/>
        </authorList>
    </citation>
    <scope>NUCLEOTIDE SEQUENCE [LARGE SCALE GENOMIC DNA]</scope>
    <source>
        <strain evidence="7">17A/GY</strain>
    </source>
</reference>
<evidence type="ECO:0000313" key="9">
    <source>
        <dbReference type="RefSeq" id="XP_027289220.1"/>
    </source>
</evidence>
<dbReference type="Proteomes" id="UP001108280">
    <property type="component" value="Chromosome X"/>
</dbReference>
<reference evidence="4" key="4">
    <citation type="submission" date="2013-03" db="EMBL/GenBank/DDBJ databases">
        <title>Chinese hamster genome sequenced from sorted chromosomes.</title>
        <authorList>
            <person name="Brinkrolf K."/>
            <person name="Rupp O."/>
            <person name="Laux H."/>
            <person name="Kollin F."/>
            <person name="Ernst W."/>
            <person name="Linke B."/>
            <person name="Kofler R."/>
            <person name="Romand S."/>
            <person name="Hesse F."/>
            <person name="Budach W.E."/>
            <person name="Galosy S."/>
            <person name="Muller D."/>
            <person name="Noll T."/>
            <person name="Wienberg J."/>
            <person name="Jostock T."/>
            <person name="Leonard M."/>
            <person name="Grillari J."/>
            <person name="Tauch A."/>
            <person name="Goesmann A."/>
            <person name="Helk B."/>
            <person name="Mott J.E."/>
            <person name="Puehler A."/>
            <person name="Borth N."/>
        </authorList>
    </citation>
    <scope>NUCLEOTIDE SEQUENCE</scope>
    <source>
        <strain evidence="4">17A/GY</strain>
    </source>
</reference>
<feature type="region of interest" description="Disordered" evidence="1">
    <location>
        <begin position="1"/>
        <end position="90"/>
    </location>
</feature>
<dbReference type="FunFam" id="1.10.10.1210:FF:000001">
    <property type="entry name" value="melanoma-associated antigen D1"/>
    <property type="match status" value="1"/>
</dbReference>
<dbReference type="RefSeq" id="XP_027289220.1">
    <property type="nucleotide sequence ID" value="XM_027433419.2"/>
</dbReference>
<dbReference type="PaxDb" id="10029-XP_007636251.1"/>
<dbReference type="InterPro" id="IPR041898">
    <property type="entry name" value="MAGE_WH1"/>
</dbReference>
<dbReference type="GO" id="GO:0005634">
    <property type="term" value="C:nucleus"/>
    <property type="evidence" value="ECO:0007669"/>
    <property type="project" value="TreeGrafter"/>
</dbReference>
<dbReference type="Pfam" id="PF01454">
    <property type="entry name" value="MAGE"/>
    <property type="match status" value="1"/>
</dbReference>
<feature type="compositionally biased region" description="Low complexity" evidence="1">
    <location>
        <begin position="69"/>
        <end position="86"/>
    </location>
</feature>
<dbReference type="STRING" id="10029.G3I855"/>
<dbReference type="InterPro" id="IPR002190">
    <property type="entry name" value="MHD_dom"/>
</dbReference>
<evidence type="ECO:0000313" key="7">
    <source>
        <dbReference type="Proteomes" id="UP000030759"/>
    </source>
</evidence>
<dbReference type="Proteomes" id="UP000001075">
    <property type="component" value="Unassembled WGS sequence"/>
</dbReference>
<dbReference type="SMART" id="SM01373">
    <property type="entry name" value="MAGE"/>
    <property type="match status" value="1"/>
</dbReference>
<evidence type="ECO:0000256" key="1">
    <source>
        <dbReference type="SAM" id="MobiDB-lite"/>
    </source>
</evidence>
<reference evidence="8" key="5">
    <citation type="journal article" date="2018" name="Biotechnol. Bioeng.">
        <title>A reference genome of the Chinese hamster based on a hybrid assembly strategy.</title>
        <authorList>
            <person name="Rupp O."/>
            <person name="MacDonald M.L."/>
            <person name="Li S."/>
            <person name="Dhiman H."/>
            <person name="Polson S."/>
            <person name="Griep S."/>
            <person name="Heffner K."/>
            <person name="Hernandez I."/>
            <person name="Brinkrolf K."/>
            <person name="Jadhav V."/>
            <person name="Samoudi M."/>
            <person name="Hao H."/>
            <person name="Kingham B."/>
            <person name="Goesmann A."/>
            <person name="Betenbaugh M.J."/>
            <person name="Lewis N.E."/>
            <person name="Borth N."/>
            <person name="Lee K.H."/>
        </authorList>
    </citation>
    <scope>NUCLEOTIDE SEQUENCE [LARGE SCALE GENOMIC DNA]</scope>
    <source>
        <strain evidence="8">17A/GY</strain>
    </source>
</reference>
<dbReference type="GO" id="GO:0000122">
    <property type="term" value="P:negative regulation of transcription by RNA polymerase II"/>
    <property type="evidence" value="ECO:0007669"/>
    <property type="project" value="TreeGrafter"/>
</dbReference>
<dbReference type="InterPro" id="IPR037445">
    <property type="entry name" value="MAGE"/>
</dbReference>
<keyword evidence="8" id="KW-1185">Reference proteome</keyword>
<reference evidence="6" key="1">
    <citation type="journal article" date="2011" name="Nat. Biotechnol.">
        <title>The genomic sequence of the Chinese hamster ovary (CHO)-K1 cell line.</title>
        <authorList>
            <person name="Xu X."/>
            <person name="Nagarajan H."/>
            <person name="Lewis N.E."/>
            <person name="Pan S."/>
            <person name="Cai Z."/>
            <person name="Liu X."/>
            <person name="Chen W."/>
            <person name="Xie M."/>
            <person name="Wang W."/>
            <person name="Hammond S."/>
            <person name="Andersen M.R."/>
            <person name="Neff N."/>
            <person name="Passarelli B."/>
            <person name="Koh W."/>
            <person name="Fan H.C."/>
            <person name="Wang J."/>
            <person name="Gui Y."/>
            <person name="Lee K.H."/>
            <person name="Betenbaugh M.J."/>
            <person name="Quake S.R."/>
            <person name="Famili I."/>
            <person name="Palsson B.O."/>
            <person name="Wang J."/>
        </authorList>
    </citation>
    <scope>NUCLEOTIDE SEQUENCE [LARGE SCALE GENOMIC DNA]</scope>
    <source>
        <strain evidence="6">CHO K1 cell line</strain>
    </source>
</reference>
<feature type="domain" description="MAGE" evidence="2">
    <location>
        <begin position="98"/>
        <end position="297"/>
    </location>
</feature>
<proteinExistence type="predicted"/>
<evidence type="ECO:0000313" key="5">
    <source>
        <dbReference type="Ensembl" id="ENSCGRP00001004185.1"/>
    </source>
</evidence>
<evidence type="ECO:0000313" key="3">
    <source>
        <dbReference type="EMBL" id="EGW01817.1"/>
    </source>
</evidence>
<feature type="compositionally biased region" description="Polar residues" evidence="1">
    <location>
        <begin position="39"/>
        <end position="48"/>
    </location>
</feature>
<evidence type="ECO:0000313" key="8">
    <source>
        <dbReference type="Proteomes" id="UP001108280"/>
    </source>
</evidence>
<reference evidence="8" key="6">
    <citation type="journal article" date="2020" name="Biotechnol. Bioeng.">
        <title>Chromosome-scale scaffolds for the Chinese hamster reference genome assembly to facilitate the study of the CHO epigenome.</title>
        <authorList>
            <person name="Hilliard W."/>
            <person name="MacDonald M."/>
            <person name="Lee K.H."/>
        </authorList>
    </citation>
    <scope>NUCLEOTIDE SEQUENCE [LARGE SCALE GENOMIC DNA]</scope>
    <source>
        <strain evidence="8">17A/GY</strain>
    </source>
</reference>
<dbReference type="EMBL" id="KE683655">
    <property type="protein sequence ID" value="ERE65590.1"/>
    <property type="molecule type" value="Genomic_DNA"/>
</dbReference>
<dbReference type="KEGG" id="cge:100771813"/>
<dbReference type="eggNOG" id="KOG4562">
    <property type="taxonomic scope" value="Eukaryota"/>
</dbReference>
<evidence type="ECO:0000313" key="4">
    <source>
        <dbReference type="EMBL" id="ERE65590.1"/>
    </source>
</evidence>
<evidence type="ECO:0000313" key="6">
    <source>
        <dbReference type="Proteomes" id="UP000001075"/>
    </source>
</evidence>
<dbReference type="InterPro" id="IPR041899">
    <property type="entry name" value="MAGE_WH2"/>
</dbReference>
<dbReference type="Proteomes" id="UP000030759">
    <property type="component" value="Unassembled WGS sequence"/>
</dbReference>
<reference evidence="3" key="2">
    <citation type="submission" date="2011-08" db="EMBL/GenBank/DDBJ databases">
        <title>The genomic sequence of the Chinese hamster ovary CHO-K1 cell line.</title>
        <authorList>
            <person name="Xu X."/>
            <person name="Nagarajan H."/>
            <person name="Lewis N.E."/>
            <person name="Pan S."/>
            <person name="Cai Z."/>
            <person name="Liu X."/>
            <person name="Chen W."/>
            <person name="Xie M."/>
            <person name="Wang W."/>
            <person name="Hammond S."/>
            <person name="Andersen M.R."/>
            <person name="Neff N."/>
            <person name="Passarelli B."/>
            <person name="Koh W."/>
            <person name="Fan C.H."/>
            <person name="Wang J."/>
            <person name="Gui Y."/>
            <person name="Lee K.H."/>
            <person name="Betenbaugh M.J."/>
            <person name="Quake S.R."/>
            <person name="Famili I."/>
            <person name="Palsson B.O."/>
            <person name="Wang J."/>
        </authorList>
    </citation>
    <scope>NUCLEOTIDE SEQUENCE</scope>
</reference>
<dbReference type="PANTHER" id="PTHR11736">
    <property type="entry name" value="MELANOMA-ASSOCIATED ANTIGEN MAGE ANTIGEN"/>
    <property type="match status" value="1"/>
</dbReference>
<evidence type="ECO:0000259" key="2">
    <source>
        <dbReference type="PROSITE" id="PS50838"/>
    </source>
</evidence>
<dbReference type="AlphaFoldDB" id="G3I855"/>
<dbReference type="Ensembl" id="ENSCGRT00001006217.1">
    <property type="protein sequence ID" value="ENSCGRP00001004185.1"/>
    <property type="gene ID" value="ENSCGRG00001005254.1"/>
</dbReference>
<reference evidence="5" key="8">
    <citation type="submission" date="2025-05" db="UniProtKB">
        <authorList>
            <consortium name="Ensembl"/>
        </authorList>
    </citation>
    <scope>IDENTIFICATION</scope>
</reference>
<dbReference type="EMBL" id="JH001486">
    <property type="protein sequence ID" value="EGW01817.1"/>
    <property type="molecule type" value="Genomic_DNA"/>
</dbReference>
<reference evidence="9" key="7">
    <citation type="submission" date="2025-04" db="UniProtKB">
        <authorList>
            <consortium name="RefSeq"/>
        </authorList>
    </citation>
    <scope>IDENTIFICATION</scope>
    <source>
        <strain evidence="9">17A/GY</strain>
        <tissue evidence="9">Liver</tissue>
    </source>
</reference>
<name>G3I855_CRIGR</name>
<dbReference type="GeneTree" id="ENSGT00940000154972"/>
<dbReference type="RefSeq" id="XP_007649962.1">
    <property type="nucleotide sequence ID" value="XM_007651772.4"/>
</dbReference>
<dbReference type="Proteomes" id="UP000694386">
    <property type="component" value="Unplaced"/>
</dbReference>
<dbReference type="GeneID" id="100771813"/>
<feature type="compositionally biased region" description="Polar residues" evidence="1">
    <location>
        <begin position="1"/>
        <end position="19"/>
    </location>
</feature>
<dbReference type="Gene3D" id="1.10.10.1210">
    <property type="entry name" value="MAGE homology domain, winged helix WH2 motif"/>
    <property type="match status" value="1"/>
</dbReference>